<evidence type="ECO:0000313" key="2">
    <source>
        <dbReference type="EnsemblPlants" id="QL04p033150:mrna"/>
    </source>
</evidence>
<dbReference type="EnsemblPlants" id="QL04p033150:mrna">
    <property type="protein sequence ID" value="QL04p033150:mrna"/>
    <property type="gene ID" value="QL04p033150"/>
</dbReference>
<feature type="region of interest" description="Disordered" evidence="1">
    <location>
        <begin position="198"/>
        <end position="224"/>
    </location>
</feature>
<evidence type="ECO:0000256" key="1">
    <source>
        <dbReference type="SAM" id="MobiDB-lite"/>
    </source>
</evidence>
<dbReference type="Gramene" id="QL04p033150:mrna">
    <property type="protein sequence ID" value="QL04p033150:mrna"/>
    <property type="gene ID" value="QL04p033150"/>
</dbReference>
<name>A0A7N2LFD6_QUELO</name>
<dbReference type="AlphaFoldDB" id="A0A7N2LFD6"/>
<proteinExistence type="predicted"/>
<feature type="region of interest" description="Disordered" evidence="1">
    <location>
        <begin position="52"/>
        <end position="73"/>
    </location>
</feature>
<dbReference type="InParanoid" id="A0A7N2LFD6"/>
<dbReference type="EMBL" id="LRBV02000004">
    <property type="status" value="NOT_ANNOTATED_CDS"/>
    <property type="molecule type" value="Genomic_DNA"/>
</dbReference>
<keyword evidence="3" id="KW-1185">Reference proteome</keyword>
<feature type="compositionally biased region" description="Basic and acidic residues" evidence="1">
    <location>
        <begin position="198"/>
        <end position="218"/>
    </location>
</feature>
<reference evidence="2" key="2">
    <citation type="submission" date="2021-01" db="UniProtKB">
        <authorList>
            <consortium name="EnsemblPlants"/>
        </authorList>
    </citation>
    <scope>IDENTIFICATION</scope>
</reference>
<reference evidence="2 3" key="1">
    <citation type="journal article" date="2016" name="G3 (Bethesda)">
        <title>First Draft Assembly and Annotation of the Genome of a California Endemic Oak Quercus lobata Nee (Fagaceae).</title>
        <authorList>
            <person name="Sork V.L."/>
            <person name="Fitz-Gibbon S.T."/>
            <person name="Puiu D."/>
            <person name="Crepeau M."/>
            <person name="Gugger P.F."/>
            <person name="Sherman R."/>
            <person name="Stevens K."/>
            <person name="Langley C.H."/>
            <person name="Pellegrini M."/>
            <person name="Salzberg S.L."/>
        </authorList>
    </citation>
    <scope>NUCLEOTIDE SEQUENCE [LARGE SCALE GENOMIC DNA]</scope>
    <source>
        <strain evidence="2 3">cv. SW786</strain>
    </source>
</reference>
<sequence>MGHGCLSPQTASSVAHVVRDRLAQSLETFVPHHHTVPPTIHLLEAIVDERGERISNRDPGDVQPKRVAKATEMKHPLTDKEILGNLKLFDAHLQDIDKELAKTSHTETLAENNVKMDSSFQFRATMVEYEKEGQVDKVDLDHGAHKDNGNIGEGGSVRKDEENIIVDSNKSTLPQKGKWKRIGLPLKQRDTMEIEVELQHQKRKSDNIEGSDGEKKQSDGQSGDLALLWKPESKVEVKGLSRWYIDACIDYDNRGEIWWLTGFYGHPDTNRREETCNQPHGRGKVFRFEVMWLRDPQCDVVVEETWQEGLYKTGGSPFVNYMESYRDRLGILE</sequence>
<evidence type="ECO:0000313" key="3">
    <source>
        <dbReference type="Proteomes" id="UP000594261"/>
    </source>
</evidence>
<feature type="region of interest" description="Disordered" evidence="1">
    <location>
        <begin position="140"/>
        <end position="169"/>
    </location>
</feature>
<organism evidence="2 3">
    <name type="scientific">Quercus lobata</name>
    <name type="common">Valley oak</name>
    <dbReference type="NCBI Taxonomy" id="97700"/>
    <lineage>
        <taxon>Eukaryota</taxon>
        <taxon>Viridiplantae</taxon>
        <taxon>Streptophyta</taxon>
        <taxon>Embryophyta</taxon>
        <taxon>Tracheophyta</taxon>
        <taxon>Spermatophyta</taxon>
        <taxon>Magnoliopsida</taxon>
        <taxon>eudicotyledons</taxon>
        <taxon>Gunneridae</taxon>
        <taxon>Pentapetalae</taxon>
        <taxon>rosids</taxon>
        <taxon>fabids</taxon>
        <taxon>Fagales</taxon>
        <taxon>Fagaceae</taxon>
        <taxon>Quercus</taxon>
    </lineage>
</organism>
<accession>A0A7N2LFD6</accession>
<protein>
    <submittedName>
        <fullName evidence="2">Uncharacterized protein</fullName>
    </submittedName>
</protein>
<dbReference type="Proteomes" id="UP000594261">
    <property type="component" value="Chromosome 4"/>
</dbReference>